<name>A0A701K5H6_SALTM</name>
<protein>
    <submittedName>
        <fullName evidence="1">Uncharacterized protein</fullName>
    </submittedName>
</protein>
<reference evidence="1" key="1">
    <citation type="journal article" date="2018" name="Genome Biol.">
        <title>SKESA: strategic k-mer extension for scrupulous assemblies.</title>
        <authorList>
            <person name="Souvorov A."/>
            <person name="Agarwala R."/>
            <person name="Lipman D.J."/>
        </authorList>
    </citation>
    <scope>NUCLEOTIDE SEQUENCE</scope>
    <source>
        <strain evidence="1">M11</strain>
    </source>
</reference>
<dbReference type="EMBL" id="DAAMEM010000007">
    <property type="protein sequence ID" value="HAC6321672.1"/>
    <property type="molecule type" value="Genomic_DNA"/>
</dbReference>
<proteinExistence type="predicted"/>
<comment type="caution">
    <text evidence="1">The sequence shown here is derived from an EMBL/GenBank/DDBJ whole genome shotgun (WGS) entry which is preliminary data.</text>
</comment>
<accession>A0A701K5H6</accession>
<evidence type="ECO:0000313" key="1">
    <source>
        <dbReference type="EMBL" id="HAC6321672.1"/>
    </source>
</evidence>
<reference evidence="1" key="2">
    <citation type="submission" date="2018-07" db="EMBL/GenBank/DDBJ databases">
        <authorList>
            <consortium name="NCBI Pathogen Detection Project"/>
        </authorList>
    </citation>
    <scope>NUCLEOTIDE SEQUENCE</scope>
    <source>
        <strain evidence="1">M11</strain>
    </source>
</reference>
<sequence>MYSLSDGRGSACDIRRLAFESIMIEAPAPSRPIECGIASPGLLVRVLTPRFLTSTESSFLHKARRPCTGTDTELQPLVNVRTTEARQTGSHFIQMEYVY</sequence>
<dbReference type="AlphaFoldDB" id="A0A701K5H6"/>
<organism evidence="1">
    <name type="scientific">Salmonella typhimurium</name>
    <dbReference type="NCBI Taxonomy" id="90371"/>
    <lineage>
        <taxon>Bacteria</taxon>
        <taxon>Pseudomonadati</taxon>
        <taxon>Pseudomonadota</taxon>
        <taxon>Gammaproteobacteria</taxon>
        <taxon>Enterobacterales</taxon>
        <taxon>Enterobacteriaceae</taxon>
        <taxon>Salmonella</taxon>
    </lineage>
</organism>
<gene>
    <name evidence="1" type="ORF">G0A99_07190</name>
</gene>